<keyword evidence="2" id="KW-1185">Reference proteome</keyword>
<evidence type="ECO:0000313" key="2">
    <source>
        <dbReference type="Proteomes" id="UP001283212"/>
    </source>
</evidence>
<evidence type="ECO:0000313" key="1">
    <source>
        <dbReference type="EMBL" id="MDV0442849.1"/>
    </source>
</evidence>
<gene>
    <name evidence="1" type="ORF">McpCs1_02010</name>
</gene>
<dbReference type="AlphaFoldDB" id="A0AAE4SBC3"/>
<reference evidence="1 2" key="1">
    <citation type="submission" date="2023-06" db="EMBL/GenBank/DDBJ databases">
        <title>Genome sequence of Methancorpusculaceae sp. Cs1.</title>
        <authorList>
            <person name="Protasov E."/>
            <person name="Platt K."/>
            <person name="Poehlein A."/>
            <person name="Daniel R."/>
            <person name="Brune A."/>
        </authorList>
    </citation>
    <scope>NUCLEOTIDE SEQUENCE [LARGE SCALE GENOMIC DNA]</scope>
    <source>
        <strain evidence="1 2">Cs1</strain>
    </source>
</reference>
<dbReference type="RefSeq" id="WP_338095386.1">
    <property type="nucleotide sequence ID" value="NZ_JAWDKB010000001.1"/>
</dbReference>
<dbReference type="Proteomes" id="UP001283212">
    <property type="component" value="Unassembled WGS sequence"/>
</dbReference>
<accession>A0AAE4SBC3</accession>
<comment type="caution">
    <text evidence="1">The sequence shown here is derived from an EMBL/GenBank/DDBJ whole genome shotgun (WGS) entry which is preliminary data.</text>
</comment>
<proteinExistence type="predicted"/>
<protein>
    <submittedName>
        <fullName evidence="1">Uncharacterized protein</fullName>
    </submittedName>
</protein>
<dbReference type="EMBL" id="JAWDKB010000001">
    <property type="protein sequence ID" value="MDV0442849.1"/>
    <property type="molecule type" value="Genomic_DNA"/>
</dbReference>
<sequence>MPLDFIPTSVVKSAKRVFTVPITDATAFDANIAALKSAENPLGATPYQTSGQTVDAVFVSKEVYKATIVYLNPLGKVIGGLVLTAPTREAYDAIIASLLANTALTGLFGEDMVADRDNTKDSWSVRVKVHDPTGENYHLDFNREELKISSYEADAILAKVEGWADDIQNLN</sequence>
<organism evidence="1 2">
    <name type="scientific">Methanorbis rubei</name>
    <dbReference type="NCBI Taxonomy" id="3028300"/>
    <lineage>
        <taxon>Archaea</taxon>
        <taxon>Methanobacteriati</taxon>
        <taxon>Methanobacteriota</taxon>
        <taxon>Stenosarchaea group</taxon>
        <taxon>Methanomicrobia</taxon>
        <taxon>Methanomicrobiales</taxon>
        <taxon>Methanocorpusculaceae</taxon>
        <taxon>Methanorbis</taxon>
    </lineage>
</organism>
<name>A0AAE4SBC3_9EURY</name>